<dbReference type="AlphaFoldDB" id="A0A7S3C931"/>
<keyword evidence="4" id="KW-0508">mRNA splicing</keyword>
<dbReference type="InterPro" id="IPR010491">
    <property type="entry name" value="PRP1_N"/>
</dbReference>
<dbReference type="InterPro" id="IPR045075">
    <property type="entry name" value="Syf1-like"/>
</dbReference>
<evidence type="ECO:0000313" key="8">
    <source>
        <dbReference type="EMBL" id="CAE0189563.1"/>
    </source>
</evidence>
<feature type="compositionally biased region" description="Basic and acidic residues" evidence="6">
    <location>
        <begin position="93"/>
        <end position="108"/>
    </location>
</feature>
<dbReference type="GO" id="GO:2000636">
    <property type="term" value="P:positive regulation of primary miRNA processing"/>
    <property type="evidence" value="ECO:0007669"/>
    <property type="project" value="TreeGrafter"/>
</dbReference>
<dbReference type="InterPro" id="IPR011990">
    <property type="entry name" value="TPR-like_helical_dom_sf"/>
</dbReference>
<dbReference type="EMBL" id="HBHZ01003437">
    <property type="protein sequence ID" value="CAE0189563.1"/>
    <property type="molecule type" value="Transcribed_RNA"/>
</dbReference>
<feature type="region of interest" description="Disordered" evidence="6">
    <location>
        <begin position="19"/>
        <end position="49"/>
    </location>
</feature>
<gene>
    <name evidence="8" type="ORF">CROS1456_LOCUS2652</name>
</gene>
<evidence type="ECO:0000256" key="3">
    <source>
        <dbReference type="ARBA" id="ARBA00022737"/>
    </source>
</evidence>
<dbReference type="SMART" id="SM00386">
    <property type="entry name" value="HAT"/>
    <property type="match status" value="15"/>
</dbReference>
<feature type="compositionally biased region" description="Basic and acidic residues" evidence="6">
    <location>
        <begin position="148"/>
        <end position="164"/>
    </location>
</feature>
<evidence type="ECO:0000256" key="6">
    <source>
        <dbReference type="SAM" id="MobiDB-lite"/>
    </source>
</evidence>
<feature type="domain" description="PRP1 splicing factor N-terminal" evidence="7">
    <location>
        <begin position="49"/>
        <end position="200"/>
    </location>
</feature>
<comment type="subcellular location">
    <subcellularLocation>
        <location evidence="1">Nucleus</location>
    </subcellularLocation>
</comment>
<protein>
    <recommendedName>
        <fullName evidence="7">PRP1 splicing factor N-terminal domain-containing protein</fullName>
    </recommendedName>
</protein>
<dbReference type="Gene3D" id="1.25.40.10">
    <property type="entry name" value="Tetratricopeptide repeat domain"/>
    <property type="match status" value="5"/>
</dbReference>
<proteinExistence type="predicted"/>
<feature type="region of interest" description="Disordered" evidence="6">
    <location>
        <begin position="65"/>
        <end position="110"/>
    </location>
</feature>
<evidence type="ECO:0000256" key="1">
    <source>
        <dbReference type="ARBA" id="ARBA00004123"/>
    </source>
</evidence>
<dbReference type="Pfam" id="PF06424">
    <property type="entry name" value="PRP1_N"/>
    <property type="match status" value="1"/>
</dbReference>
<feature type="region of interest" description="Disordered" evidence="6">
    <location>
        <begin position="148"/>
        <end position="167"/>
    </location>
</feature>
<dbReference type="GO" id="GO:0046540">
    <property type="term" value="C:U4/U6 x U5 tri-snRNP complex"/>
    <property type="evidence" value="ECO:0007669"/>
    <property type="project" value="TreeGrafter"/>
</dbReference>
<feature type="compositionally biased region" description="Polar residues" evidence="6">
    <location>
        <begin position="30"/>
        <end position="42"/>
    </location>
</feature>
<sequence length="1018" mass="112766">MSRSALESKELAQQRLLYGGPTVSRPVVSHHTQVQATGQRATKISFPPAPKGYVAGVGRGALGFTTRSDLGPASQRPALGQKPGQDAEAAQGTHRESGEEGKGKKQEGQFDAFMGNDAGLFAQRYGDEEDREADEIWDKVDARMLERRKRQREENAKRELEEHRRRNPKITEQFQDLKRELSTMTQNDWDAIPEIGDRSVKRQPRGKASYVPVPDTLLQRAAQERQSVSQIDEQGGDAHRGGMATTTTDLTAVGESRGTVLSMKLDSLGSETQISQSGLQSSVDPKGYLTSLQSSSAGGLGSFQQNDIQDVKKARKLLQSVTATNPSHAPGWIAAARLESDLGKAQKARALIAKGCAACPKSEDIWLHASLLQQTPDEKKVCIARGLAQVPKSVRLWLEAARLESPEVSGEQGRGDQATAAQRRVLRKALERLPNSVRLWRALVDLSSEEDARVLLRRATECCPQHKELWLALARLETHERARKVLNKARQTLPTEPLIWVAAAKLEEANLLRKRGALGAEEEKRARLDPETSFGVFAECGLVAKIVDRAVKSLKQNGAVVTREQWLAFAEDCERQRPQPALGTCAQLVKRTVGEGVEEEDAKKTWVADAEELERRGSVHTARCVLHHALSKFPAKKGLWRRAALLEKRNAGDPEVLDAILARATTYCPRSELLWLMGAKERWLRGDVAGARAVLSEAFAANPESEEVVLAAFKLEFENDETERAKVLLARARSQGGGPRVWLKSALLERELGDPAEERSILAEGLSKHGKDQEDGSSWKMHVMLAQNAECAGDLAGARAALERGRRDQPKRWQVWACSAALEERHGSCARARAQLEQARLRVPGEPNLWLAAVRTERRQGNHKQADALMAKALQDCPESGQLWADVIEHAPRPQRKSKSVDALKKCKNDPRVVRAVAGLFAQDAKIEKARSWYDRSVKLDRDDGDAWASYYLFECRAGLGGRGELEEEVARRCEEAQPKHGERWQRIAKEAPRSERGARDVLRKTALDLEANPIPRP</sequence>
<evidence type="ECO:0000256" key="5">
    <source>
        <dbReference type="ARBA" id="ARBA00023242"/>
    </source>
</evidence>
<dbReference type="GO" id="GO:0000244">
    <property type="term" value="P:spliceosomal tri-snRNP complex assembly"/>
    <property type="evidence" value="ECO:0007669"/>
    <property type="project" value="TreeGrafter"/>
</dbReference>
<evidence type="ECO:0000259" key="7">
    <source>
        <dbReference type="Pfam" id="PF06424"/>
    </source>
</evidence>
<reference evidence="8" key="1">
    <citation type="submission" date="2021-01" db="EMBL/GenBank/DDBJ databases">
        <authorList>
            <person name="Corre E."/>
            <person name="Pelletier E."/>
            <person name="Niang G."/>
            <person name="Scheremetjew M."/>
            <person name="Finn R."/>
            <person name="Kale V."/>
            <person name="Holt S."/>
            <person name="Cochrane G."/>
            <person name="Meng A."/>
            <person name="Brown T."/>
            <person name="Cohen L."/>
        </authorList>
    </citation>
    <scope>NUCLEOTIDE SEQUENCE</scope>
    <source>
        <strain evidence="8">RCC1871</strain>
    </source>
</reference>
<evidence type="ECO:0000256" key="4">
    <source>
        <dbReference type="ARBA" id="ARBA00023187"/>
    </source>
</evidence>
<dbReference type="InterPro" id="IPR003107">
    <property type="entry name" value="HAT"/>
</dbReference>
<dbReference type="PANTHER" id="PTHR11246:SF1">
    <property type="entry name" value="PRE-MRNA-PROCESSING FACTOR 6"/>
    <property type="match status" value="1"/>
</dbReference>
<keyword evidence="3" id="KW-0677">Repeat</keyword>
<dbReference type="GO" id="GO:0071013">
    <property type="term" value="C:catalytic step 2 spliceosome"/>
    <property type="evidence" value="ECO:0007669"/>
    <property type="project" value="TreeGrafter"/>
</dbReference>
<evidence type="ECO:0000256" key="2">
    <source>
        <dbReference type="ARBA" id="ARBA00022664"/>
    </source>
</evidence>
<keyword evidence="5" id="KW-0539">Nucleus</keyword>
<name>A0A7S3C931_9CHLO</name>
<dbReference type="GO" id="GO:0080188">
    <property type="term" value="P:gene silencing by siRNA-directed DNA methylation"/>
    <property type="evidence" value="ECO:0007669"/>
    <property type="project" value="TreeGrafter"/>
</dbReference>
<keyword evidence="2" id="KW-0507">mRNA processing</keyword>
<accession>A0A7S3C931</accession>
<dbReference type="PANTHER" id="PTHR11246">
    <property type="entry name" value="PRE-MRNA SPLICING FACTOR"/>
    <property type="match status" value="1"/>
</dbReference>
<dbReference type="FunFam" id="1.25.40.10:FF:000256">
    <property type="entry name" value="Probable pre-mRNA splicing factor prp1"/>
    <property type="match status" value="1"/>
</dbReference>
<organism evidence="8">
    <name type="scientific">Chloropicon roscoffensis</name>
    <dbReference type="NCBI Taxonomy" id="1461544"/>
    <lineage>
        <taxon>Eukaryota</taxon>
        <taxon>Viridiplantae</taxon>
        <taxon>Chlorophyta</taxon>
        <taxon>Chloropicophyceae</taxon>
        <taxon>Chloropicales</taxon>
        <taxon>Chloropicaceae</taxon>
        <taxon>Chloropicon</taxon>
    </lineage>
</organism>
<dbReference type="Pfam" id="PF14559">
    <property type="entry name" value="TPR_19"/>
    <property type="match status" value="1"/>
</dbReference>
<dbReference type="SUPFAM" id="SSF48452">
    <property type="entry name" value="TPR-like"/>
    <property type="match status" value="3"/>
</dbReference>